<dbReference type="AlphaFoldDB" id="A0A8T0I9Y1"/>
<dbReference type="GO" id="GO:0006289">
    <property type="term" value="P:nucleotide-excision repair"/>
    <property type="evidence" value="ECO:0007669"/>
    <property type="project" value="TreeGrafter"/>
</dbReference>
<dbReference type="SUPFAM" id="SSF52540">
    <property type="entry name" value="P-loop containing nucleoside triphosphate hydrolases"/>
    <property type="match status" value="1"/>
</dbReference>
<dbReference type="InterPro" id="IPR001650">
    <property type="entry name" value="Helicase_C-like"/>
</dbReference>
<sequence>MVHVKKLISIDMEVINGSGAPADEKHVFCWLPPETKNGDRRSVYKETVKIVVALMKADLKMLVFVEARKSSEIVCKMIRDKLTKLGRMDLVEKVDSYRAGYTQEERISLEKRLQDGQLQALVTTRALELGIDVRYNFCSIHSFEGEGLYHCRAEVVREVAQLLSSLLHLLGHDRCLKGNKLYCTLRYLLIRYRAFP</sequence>
<comment type="caution">
    <text evidence="2">The sequence shown here is derived from an EMBL/GenBank/DDBJ whole genome shotgun (WGS) entry which is preliminary data.</text>
</comment>
<dbReference type="Proteomes" id="UP000822688">
    <property type="component" value="Chromosome 4"/>
</dbReference>
<feature type="domain" description="Helicase C-terminal" evidence="1">
    <location>
        <begin position="52"/>
        <end position="133"/>
    </location>
</feature>
<evidence type="ECO:0000313" key="2">
    <source>
        <dbReference type="EMBL" id="KAG0579288.1"/>
    </source>
</evidence>
<name>A0A8T0I9Y1_CERPU</name>
<evidence type="ECO:0000259" key="1">
    <source>
        <dbReference type="Pfam" id="PF00271"/>
    </source>
</evidence>
<keyword evidence="3" id="KW-1185">Reference proteome</keyword>
<proteinExistence type="predicted"/>
<dbReference type="PANTHER" id="PTHR47957:SF4">
    <property type="entry name" value="ATP-DEPENDENT HELICASE"/>
    <property type="match status" value="1"/>
</dbReference>
<dbReference type="GO" id="GO:0043138">
    <property type="term" value="F:3'-5' DNA helicase activity"/>
    <property type="evidence" value="ECO:0007669"/>
    <property type="project" value="TreeGrafter"/>
</dbReference>
<evidence type="ECO:0000313" key="3">
    <source>
        <dbReference type="Proteomes" id="UP000822688"/>
    </source>
</evidence>
<dbReference type="InterPro" id="IPR027417">
    <property type="entry name" value="P-loop_NTPase"/>
</dbReference>
<accession>A0A8T0I9Y1</accession>
<organism evidence="2 3">
    <name type="scientific">Ceratodon purpureus</name>
    <name type="common">Fire moss</name>
    <name type="synonym">Dicranum purpureum</name>
    <dbReference type="NCBI Taxonomy" id="3225"/>
    <lineage>
        <taxon>Eukaryota</taxon>
        <taxon>Viridiplantae</taxon>
        <taxon>Streptophyta</taxon>
        <taxon>Embryophyta</taxon>
        <taxon>Bryophyta</taxon>
        <taxon>Bryophytina</taxon>
        <taxon>Bryopsida</taxon>
        <taxon>Dicranidae</taxon>
        <taxon>Pseudoditrichales</taxon>
        <taxon>Ditrichaceae</taxon>
        <taxon>Ceratodon</taxon>
    </lineage>
</organism>
<dbReference type="EMBL" id="CM026424">
    <property type="protein sequence ID" value="KAG0579288.1"/>
    <property type="molecule type" value="Genomic_DNA"/>
</dbReference>
<dbReference type="Gene3D" id="3.40.50.300">
    <property type="entry name" value="P-loop containing nucleotide triphosphate hydrolases"/>
    <property type="match status" value="1"/>
</dbReference>
<gene>
    <name evidence="2" type="ORF">KC19_4G088100</name>
</gene>
<dbReference type="GO" id="GO:0036297">
    <property type="term" value="P:interstrand cross-link repair"/>
    <property type="evidence" value="ECO:0007669"/>
    <property type="project" value="TreeGrafter"/>
</dbReference>
<dbReference type="PANTHER" id="PTHR47957">
    <property type="entry name" value="ATP-DEPENDENT HELICASE HRQ1"/>
    <property type="match status" value="1"/>
</dbReference>
<dbReference type="Pfam" id="PF00271">
    <property type="entry name" value="Helicase_C"/>
    <property type="match status" value="1"/>
</dbReference>
<dbReference type="GO" id="GO:0005634">
    <property type="term" value="C:nucleus"/>
    <property type="evidence" value="ECO:0007669"/>
    <property type="project" value="TreeGrafter"/>
</dbReference>
<reference evidence="2" key="1">
    <citation type="submission" date="2020-06" db="EMBL/GenBank/DDBJ databases">
        <title>WGS assembly of Ceratodon purpureus strain R40.</title>
        <authorList>
            <person name="Carey S.B."/>
            <person name="Jenkins J."/>
            <person name="Shu S."/>
            <person name="Lovell J.T."/>
            <person name="Sreedasyam A."/>
            <person name="Maumus F."/>
            <person name="Tiley G.P."/>
            <person name="Fernandez-Pozo N."/>
            <person name="Barry K."/>
            <person name="Chen C."/>
            <person name="Wang M."/>
            <person name="Lipzen A."/>
            <person name="Daum C."/>
            <person name="Saski C.A."/>
            <person name="Payton A.C."/>
            <person name="Mcbreen J.C."/>
            <person name="Conrad R.E."/>
            <person name="Kollar L.M."/>
            <person name="Olsson S."/>
            <person name="Huttunen S."/>
            <person name="Landis J.B."/>
            <person name="Wickett N.J."/>
            <person name="Johnson M.G."/>
            <person name="Rensing S.A."/>
            <person name="Grimwood J."/>
            <person name="Schmutz J."/>
            <person name="Mcdaniel S.F."/>
        </authorList>
    </citation>
    <scope>NUCLEOTIDE SEQUENCE</scope>
    <source>
        <strain evidence="2">R40</strain>
    </source>
</reference>
<protein>
    <recommendedName>
        <fullName evidence="1">Helicase C-terminal domain-containing protein</fullName>
    </recommendedName>
</protein>